<keyword evidence="7" id="KW-0472">Membrane</keyword>
<name>A0A9Q0M4I7_BLOTA</name>
<reference evidence="9" key="1">
    <citation type="submission" date="2022-12" db="EMBL/GenBank/DDBJ databases">
        <title>Genome assemblies of Blomia tropicalis.</title>
        <authorList>
            <person name="Cui Y."/>
        </authorList>
    </citation>
    <scope>NUCLEOTIDE SEQUENCE</scope>
    <source>
        <tissue evidence="9">Adult mites</tissue>
    </source>
</reference>
<dbReference type="AlphaFoldDB" id="A0A9Q0M4I7"/>
<dbReference type="OMA" id="PRINIMA"/>
<dbReference type="Pfam" id="PF00023">
    <property type="entry name" value="Ank"/>
    <property type="match status" value="2"/>
</dbReference>
<dbReference type="PANTHER" id="PTHR24173:SF85">
    <property type="entry name" value="PROTEIN FEM-1 HOMOLOG CG6966"/>
    <property type="match status" value="1"/>
</dbReference>
<accession>A0A9Q0M4I7</accession>
<evidence type="ECO:0000256" key="4">
    <source>
        <dbReference type="ARBA" id="ARBA00022737"/>
    </source>
</evidence>
<keyword evidence="5" id="KW-0638">Presynaptic neurotoxin</keyword>
<keyword evidence="6 8" id="KW-0040">ANK repeat</keyword>
<protein>
    <submittedName>
        <fullName evidence="9">Uncharacterized protein</fullName>
    </submittedName>
</protein>
<evidence type="ECO:0000256" key="3">
    <source>
        <dbReference type="ARBA" id="ARBA00022537"/>
    </source>
</evidence>
<dbReference type="Gene3D" id="1.25.40.20">
    <property type="entry name" value="Ankyrin repeat-containing domain"/>
    <property type="match status" value="2"/>
</dbReference>
<dbReference type="GO" id="GO:0000151">
    <property type="term" value="C:ubiquitin ligase complex"/>
    <property type="evidence" value="ECO:0007669"/>
    <property type="project" value="TreeGrafter"/>
</dbReference>
<evidence type="ECO:0000256" key="5">
    <source>
        <dbReference type="ARBA" id="ARBA00023028"/>
    </source>
</evidence>
<evidence type="ECO:0000256" key="6">
    <source>
        <dbReference type="ARBA" id="ARBA00023043"/>
    </source>
</evidence>
<keyword evidence="7" id="KW-1053">Target membrane</keyword>
<keyword evidence="10" id="KW-1185">Reference proteome</keyword>
<dbReference type="GO" id="GO:0006511">
    <property type="term" value="P:ubiquitin-dependent protein catabolic process"/>
    <property type="evidence" value="ECO:0007669"/>
    <property type="project" value="TreeGrafter"/>
</dbReference>
<dbReference type="PROSITE" id="PS50088">
    <property type="entry name" value="ANK_REPEAT"/>
    <property type="match status" value="3"/>
</dbReference>
<dbReference type="PROSITE" id="PS50297">
    <property type="entry name" value="ANK_REP_REGION"/>
    <property type="match status" value="2"/>
</dbReference>
<proteinExistence type="predicted"/>
<dbReference type="GO" id="GO:0006887">
    <property type="term" value="P:exocytosis"/>
    <property type="evidence" value="ECO:0007669"/>
    <property type="project" value="UniProtKB-KW"/>
</dbReference>
<evidence type="ECO:0000256" key="2">
    <source>
        <dbReference type="ARBA" id="ARBA00022483"/>
    </source>
</evidence>
<dbReference type="SMART" id="SM00248">
    <property type="entry name" value="ANK"/>
    <property type="match status" value="6"/>
</dbReference>
<evidence type="ECO:0000256" key="8">
    <source>
        <dbReference type="PROSITE-ProRule" id="PRU00023"/>
    </source>
</evidence>
<feature type="repeat" description="ANK" evidence="8">
    <location>
        <begin position="116"/>
        <end position="148"/>
    </location>
</feature>
<comment type="subcellular location">
    <subcellularLocation>
        <location evidence="1">Target cell membrane</location>
    </subcellularLocation>
</comment>
<dbReference type="PANTHER" id="PTHR24173">
    <property type="entry name" value="ANKYRIN REPEAT CONTAINING"/>
    <property type="match status" value="1"/>
</dbReference>
<keyword evidence="5" id="KW-0528">Neurotoxin</keyword>
<dbReference type="InterPro" id="IPR002110">
    <property type="entry name" value="Ankyrin_rpt"/>
</dbReference>
<keyword evidence="4" id="KW-0677">Repeat</keyword>
<evidence type="ECO:0000256" key="1">
    <source>
        <dbReference type="ARBA" id="ARBA00004175"/>
    </source>
</evidence>
<organism evidence="9 10">
    <name type="scientific">Blomia tropicalis</name>
    <name type="common">Mite</name>
    <dbReference type="NCBI Taxonomy" id="40697"/>
    <lineage>
        <taxon>Eukaryota</taxon>
        <taxon>Metazoa</taxon>
        <taxon>Ecdysozoa</taxon>
        <taxon>Arthropoda</taxon>
        <taxon>Chelicerata</taxon>
        <taxon>Arachnida</taxon>
        <taxon>Acari</taxon>
        <taxon>Acariformes</taxon>
        <taxon>Sarcoptiformes</taxon>
        <taxon>Astigmata</taxon>
        <taxon>Glycyphagoidea</taxon>
        <taxon>Echimyopodidae</taxon>
        <taxon>Blomia</taxon>
    </lineage>
</organism>
<dbReference type="EMBL" id="JAPWDV010000002">
    <property type="protein sequence ID" value="KAJ6219888.1"/>
    <property type="molecule type" value="Genomic_DNA"/>
</dbReference>
<evidence type="ECO:0000313" key="10">
    <source>
        <dbReference type="Proteomes" id="UP001142055"/>
    </source>
</evidence>
<keyword evidence="2" id="KW-0268">Exocytosis</keyword>
<dbReference type="SUPFAM" id="SSF48403">
    <property type="entry name" value="Ankyrin repeat"/>
    <property type="match status" value="1"/>
</dbReference>
<comment type="caution">
    <text evidence="9">The sequence shown here is derived from an EMBL/GenBank/DDBJ whole genome shotgun (WGS) entry which is preliminary data.</text>
</comment>
<dbReference type="InterPro" id="IPR036770">
    <property type="entry name" value="Ankyrin_rpt-contain_sf"/>
</dbReference>
<keyword evidence="3" id="KW-1052">Target cell membrane</keyword>
<dbReference type="Proteomes" id="UP001142055">
    <property type="component" value="Chromosome 2"/>
</dbReference>
<sequence>MDVKNCIFDAASTGDVSALIEIFKTCSNIEERRSLISAKLDGTTPVLVATRNGHCHMLRYLIEECNADVEQVGRVEFDGEKVENAPPLWCAAAVGCIDCVRLLMQNGAKINSTTSTNSTPLRAACFDGHFPIVKLLVESGADIELANRHGHTCLMISCYKKHYMIASYLIDHWAQINRQSCPPEDEVNAYKLLGATFVDKFYDLSGAFEFWRHSLRKSFECSAEFLETFTNTNQLYKEAYDGTNEFRTEDDLNNIYCDPEQMKMQSLVIRDRIVGTHHPESYYFIKYRGAAFADSGRYDRCLSLWMYNLEQQQRANNKPLSDIIQNCFLSIIEVFSIMFVKQDPTIRMCDIFRVLRLAIMELLPPRINIMASSHSENGNDLQTKRYNRQAQTNIIRLFQQSTIEQKQLAHRQLETIPFNGNVNGLDRHFLIIIQLIGFACQLRPRLTSSEWMEFQKSIYEFLSFEPRSAHSYTLLHVLCIISCSELLSNFKTPLQDIFRLVVDVNSNLDSIDIGGNTALHFLFIQLNAKREMIDYLLKSGAHLDLRNEDGLNPLDYIGQSERNKYKVRFLSLQCLCTNVIVNKNIPFENELGDDLQNFIRMHQQRGYSANIYEKSNHIELLE</sequence>
<dbReference type="Pfam" id="PF12796">
    <property type="entry name" value="Ank_2"/>
    <property type="match status" value="1"/>
</dbReference>
<gene>
    <name evidence="9" type="ORF">RDWZM_005700</name>
</gene>
<dbReference type="GO" id="GO:0044231">
    <property type="term" value="C:host cell presynaptic membrane"/>
    <property type="evidence" value="ECO:0007669"/>
    <property type="project" value="UniProtKB-KW"/>
</dbReference>
<dbReference type="GO" id="GO:0044218">
    <property type="term" value="C:other organism cell membrane"/>
    <property type="evidence" value="ECO:0007669"/>
    <property type="project" value="UniProtKB-KW"/>
</dbReference>
<feature type="repeat" description="ANK" evidence="8">
    <location>
        <begin position="83"/>
        <end position="115"/>
    </location>
</feature>
<evidence type="ECO:0000256" key="7">
    <source>
        <dbReference type="ARBA" id="ARBA00023298"/>
    </source>
</evidence>
<feature type="repeat" description="ANK" evidence="8">
    <location>
        <begin position="514"/>
        <end position="548"/>
    </location>
</feature>
<keyword evidence="5" id="KW-0800">Toxin</keyword>
<evidence type="ECO:0000313" key="9">
    <source>
        <dbReference type="EMBL" id="KAJ6219888.1"/>
    </source>
</evidence>